<sequence>MSIFQKYWIVFFYTLFLVFSSLVFANNQEINKKNSIQKKVTSKESETGYLIENKKELFKVQRLRSAAIQKRGICPSNLWVYGKFEAQSGPQDGLIVCLIAGDKTKRIASSSGMAVGAGIIFWPLIGVPAFFSSQHLDHVILVVHSSCPPIKKNSILYISPEAPARVLVNMKTDAGYHLMELEMISPPQILSQE</sequence>
<dbReference type="KEGG" id="mkc:kam1_1105"/>
<keyword evidence="3" id="KW-1185">Reference proteome</keyword>
<dbReference type="EMBL" id="CP037899">
    <property type="protein sequence ID" value="QDQ42335.1"/>
    <property type="molecule type" value="Genomic_DNA"/>
</dbReference>
<organism evidence="2 4">
    <name type="scientific">Methylacidiphilum kamchatkense Kam1</name>
    <dbReference type="NCBI Taxonomy" id="1202785"/>
    <lineage>
        <taxon>Bacteria</taxon>
        <taxon>Pseudomonadati</taxon>
        <taxon>Verrucomicrobiota</taxon>
        <taxon>Methylacidiphilae</taxon>
        <taxon>Methylacidiphilales</taxon>
        <taxon>Methylacidiphilaceae</taxon>
        <taxon>Methylacidiphilum (ex Ratnadevi et al. 2023)</taxon>
    </lineage>
</organism>
<evidence type="ECO:0000313" key="4">
    <source>
        <dbReference type="Proteomes" id="UP000315925"/>
    </source>
</evidence>
<evidence type="ECO:0000313" key="3">
    <source>
        <dbReference type="Proteomes" id="UP000031594"/>
    </source>
</evidence>
<protein>
    <submittedName>
        <fullName evidence="2">Uncharacterized protein</fullName>
    </submittedName>
</protein>
<dbReference type="STRING" id="1202785.A946_07110"/>
<evidence type="ECO:0000313" key="2">
    <source>
        <dbReference type="EMBL" id="QDQ42335.1"/>
    </source>
</evidence>
<reference evidence="1 3" key="1">
    <citation type="submission" date="2014-08" db="EMBL/GenBank/DDBJ databases">
        <title>Methylacidiphilum kamchatkense strain Kam1 draft genome sequence.</title>
        <authorList>
            <person name="Birkeland N.-K."/>
            <person name="Erikstad H.A."/>
        </authorList>
    </citation>
    <scope>NUCLEOTIDE SEQUENCE [LARGE SCALE GENOMIC DNA]</scope>
    <source>
        <strain evidence="1 3">Kam1</strain>
    </source>
</reference>
<gene>
    <name evidence="1" type="ORF">A946_07110</name>
    <name evidence="2" type="ORF">kam1_1105</name>
</gene>
<reference evidence="4" key="3">
    <citation type="submission" date="2019-03" db="EMBL/GenBank/DDBJ databases">
        <title>Complete genome of Methylacidiphilum kamchatkense Kam1.</title>
        <authorList>
            <person name="Kruse T."/>
            <person name="Murarilal Ratnadevi C."/>
            <person name="Erikstad H.-A."/>
            <person name="Birkeland N.-K."/>
        </authorList>
    </citation>
    <scope>NUCLEOTIDE SEQUENCE [LARGE SCALE GENOMIC DNA]</scope>
    <source>
        <strain evidence="4">kam1</strain>
    </source>
</reference>
<dbReference type="RefSeq" id="WP_039721608.1">
    <property type="nucleotide sequence ID" value="NZ_CP037899.1"/>
</dbReference>
<evidence type="ECO:0000313" key="1">
    <source>
        <dbReference type="EMBL" id="KIE58271.1"/>
    </source>
</evidence>
<dbReference type="Proteomes" id="UP000315925">
    <property type="component" value="Chromosome"/>
</dbReference>
<dbReference type="OrthoDB" id="9874823at2"/>
<name>A0A0C1RTH7_9BACT</name>
<accession>A0A0C1RTH7</accession>
<dbReference type="AlphaFoldDB" id="A0A0C1RTH7"/>
<dbReference type="Proteomes" id="UP000031594">
    <property type="component" value="Unassembled WGS sequence"/>
</dbReference>
<reference evidence="2" key="2">
    <citation type="journal article" date="2019" name="BMC Genomics">
        <title>Complete genome sequence analysis of the thermoacidophilic verrucomicrobial methanotroph 'Candidatus Methylacidiphilum kamchatkense' strain Kam1 and comparison with its closest relatives.</title>
        <authorList>
            <person name="Kruse T."/>
            <person name="Ratnadevi C.M."/>
            <person name="Erikstad H.A."/>
            <person name="Birkeland N.K."/>
        </authorList>
    </citation>
    <scope>NUCLEOTIDE SEQUENCE</scope>
    <source>
        <strain evidence="2">Kam1</strain>
    </source>
</reference>
<dbReference type="EMBL" id="JQNX01000005">
    <property type="protein sequence ID" value="KIE58271.1"/>
    <property type="molecule type" value="Genomic_DNA"/>
</dbReference>
<proteinExistence type="predicted"/>